<dbReference type="PROSITE" id="PS51257">
    <property type="entry name" value="PROKAR_LIPOPROTEIN"/>
    <property type="match status" value="1"/>
</dbReference>
<feature type="chain" id="PRO_5014883205" evidence="1">
    <location>
        <begin position="26"/>
        <end position="150"/>
    </location>
</feature>
<dbReference type="SUPFAM" id="SSF54427">
    <property type="entry name" value="NTF2-like"/>
    <property type="match status" value="1"/>
</dbReference>
<dbReference type="RefSeq" id="WP_100288629.1">
    <property type="nucleotide sequence ID" value="NZ_PHHA01000010.1"/>
</dbReference>
<dbReference type="PANTHER" id="PTHR38436:SF1">
    <property type="entry name" value="ESTER CYCLASE"/>
    <property type="match status" value="1"/>
</dbReference>
<keyword evidence="1" id="KW-0732">Signal</keyword>
<evidence type="ECO:0000313" key="2">
    <source>
        <dbReference type="EMBL" id="PJG85508.1"/>
    </source>
</evidence>
<dbReference type="OrthoDB" id="9812089at2"/>
<evidence type="ECO:0000256" key="1">
    <source>
        <dbReference type="SAM" id="SignalP"/>
    </source>
</evidence>
<organism evidence="2 3">
    <name type="scientific">Conservatibacter flavescens</name>
    <dbReference type="NCBI Taxonomy" id="28161"/>
    <lineage>
        <taxon>Bacteria</taxon>
        <taxon>Pseudomonadati</taxon>
        <taxon>Pseudomonadota</taxon>
        <taxon>Gammaproteobacteria</taxon>
        <taxon>Pasteurellales</taxon>
        <taxon>Pasteurellaceae</taxon>
        <taxon>Conservatibacter</taxon>
    </lineage>
</organism>
<accession>A0A2M8S333</accession>
<sequence length="150" mass="17014">MKFKTILATTLLASLLAACSTTSKSQLEEANRKVAIGFYQDVFINKNIDAVSKYIGETYIQHNPSLPDGRDILIESLAQRFQQEPERSNQILRTAVEGDLVWLHALAKKNPQDRGRVLVDIYRIKDGKIVEHWDVIQAIPEKSANNNTMY</sequence>
<keyword evidence="3" id="KW-1185">Reference proteome</keyword>
<name>A0A2M8S333_9PAST</name>
<dbReference type="EMBL" id="PHHA01000010">
    <property type="protein sequence ID" value="PJG85508.1"/>
    <property type="molecule type" value="Genomic_DNA"/>
</dbReference>
<gene>
    <name evidence="2" type="ORF">CVP05_05780</name>
</gene>
<proteinExistence type="predicted"/>
<protein>
    <submittedName>
        <fullName evidence="2">Polyketide cyclase</fullName>
    </submittedName>
</protein>
<comment type="caution">
    <text evidence="2">The sequence shown here is derived from an EMBL/GenBank/DDBJ whole genome shotgun (WGS) entry which is preliminary data.</text>
</comment>
<dbReference type="Pfam" id="PF07366">
    <property type="entry name" value="SnoaL"/>
    <property type="match status" value="1"/>
</dbReference>
<dbReference type="InterPro" id="IPR009959">
    <property type="entry name" value="Cyclase_SnoaL-like"/>
</dbReference>
<evidence type="ECO:0000313" key="3">
    <source>
        <dbReference type="Proteomes" id="UP000229329"/>
    </source>
</evidence>
<dbReference type="Proteomes" id="UP000229329">
    <property type="component" value="Unassembled WGS sequence"/>
</dbReference>
<dbReference type="GO" id="GO:0030638">
    <property type="term" value="P:polyketide metabolic process"/>
    <property type="evidence" value="ECO:0007669"/>
    <property type="project" value="InterPro"/>
</dbReference>
<reference evidence="2 3" key="1">
    <citation type="submission" date="2017-11" db="EMBL/GenBank/DDBJ databases">
        <title>Reclassification of Bisgaard taxon 7 as Conservatibacter flavescens gen. nov., sp. nov.</title>
        <authorList>
            <person name="Christensen H."/>
        </authorList>
    </citation>
    <scope>NUCLEOTIDE SEQUENCE [LARGE SCALE GENOMIC DNA]</scope>
    <source>
        <strain evidence="2 3">7_4</strain>
    </source>
</reference>
<dbReference type="PANTHER" id="PTHR38436">
    <property type="entry name" value="POLYKETIDE CYCLASE SNOAL-LIKE DOMAIN"/>
    <property type="match status" value="1"/>
</dbReference>
<feature type="signal peptide" evidence="1">
    <location>
        <begin position="1"/>
        <end position="25"/>
    </location>
</feature>
<dbReference type="InterPro" id="IPR032710">
    <property type="entry name" value="NTF2-like_dom_sf"/>
</dbReference>
<dbReference type="Gene3D" id="3.10.450.50">
    <property type="match status" value="1"/>
</dbReference>
<dbReference type="AlphaFoldDB" id="A0A2M8S333"/>